<dbReference type="PANTHER" id="PTHR33840:SF1">
    <property type="entry name" value="TLE1 PHOSPHOLIPASE DOMAIN-CONTAINING PROTEIN"/>
    <property type="match status" value="1"/>
</dbReference>
<dbReference type="PANTHER" id="PTHR33840">
    <property type="match status" value="1"/>
</dbReference>
<dbReference type="AlphaFoldDB" id="A0AA39CPS1"/>
<evidence type="ECO:0000313" key="3">
    <source>
        <dbReference type="Proteomes" id="UP001172673"/>
    </source>
</evidence>
<dbReference type="Pfam" id="PF09994">
    <property type="entry name" value="T6SS_Tle1-like_cat"/>
    <property type="match status" value="1"/>
</dbReference>
<gene>
    <name evidence="2" type="ORF">H2200_001580</name>
</gene>
<sequence>MGLPPANYKRLIVLCDGTWQSILNVNTPSHPSNVARFARAISPVAVVKDKDGEKEVEQIIYYQPGVGTGLGDQIRGGVYGAGLSANIRAAYAFLAHNYDSNGSDPNVKGDEIFFFGFSRGAYTARSIAGLVSKLGLLTKRGMDWFPQVYDEYYKDASKKPDFNFSDSLKKCIGNDINEKAKDAIRIVGVWDTVEFHGEGWGGEKIEFHNAELSRRVQYAYHALSLDERRMPYTPTLWQWPTVKDSNNRSQLYKPVYGTGLQVFKQAWFSGVHSDIGGGRYDPGGSDITLAWMLAQCSKDKKLAFIDEDSDDYYLLPDKSNPNPNTKWARLRNKFEAEPKEGIASSITSKIQELAMDDRRAWPMENTFERIHRSIRDRDHEKWPCGMLTGDEVKPGLWELVHGGKFGHRHELPELEPDPVADAIEDKYRGRIRALPGSKGGPSSKM</sequence>
<feature type="domain" description="T6SS Phospholipase effector Tle1-like catalytic" evidence="1">
    <location>
        <begin position="9"/>
        <end position="295"/>
    </location>
</feature>
<dbReference type="Proteomes" id="UP001172673">
    <property type="component" value="Unassembled WGS sequence"/>
</dbReference>
<keyword evidence="3" id="KW-1185">Reference proteome</keyword>
<evidence type="ECO:0000313" key="2">
    <source>
        <dbReference type="EMBL" id="KAJ9615505.1"/>
    </source>
</evidence>
<evidence type="ECO:0000259" key="1">
    <source>
        <dbReference type="Pfam" id="PF09994"/>
    </source>
</evidence>
<comment type="caution">
    <text evidence="2">The sequence shown here is derived from an EMBL/GenBank/DDBJ whole genome shotgun (WGS) entry which is preliminary data.</text>
</comment>
<accession>A0AA39CPS1</accession>
<organism evidence="2 3">
    <name type="scientific">Cladophialophora chaetospira</name>
    <dbReference type="NCBI Taxonomy" id="386627"/>
    <lineage>
        <taxon>Eukaryota</taxon>
        <taxon>Fungi</taxon>
        <taxon>Dikarya</taxon>
        <taxon>Ascomycota</taxon>
        <taxon>Pezizomycotina</taxon>
        <taxon>Eurotiomycetes</taxon>
        <taxon>Chaetothyriomycetidae</taxon>
        <taxon>Chaetothyriales</taxon>
        <taxon>Herpotrichiellaceae</taxon>
        <taxon>Cladophialophora</taxon>
    </lineage>
</organism>
<proteinExistence type="predicted"/>
<dbReference type="EMBL" id="JAPDRK010000002">
    <property type="protein sequence ID" value="KAJ9615505.1"/>
    <property type="molecule type" value="Genomic_DNA"/>
</dbReference>
<name>A0AA39CPS1_9EURO</name>
<dbReference type="InterPro" id="IPR018712">
    <property type="entry name" value="Tle1-like_cat"/>
</dbReference>
<reference evidence="2" key="1">
    <citation type="submission" date="2022-10" db="EMBL/GenBank/DDBJ databases">
        <title>Culturing micro-colonial fungi from biological soil crusts in the Mojave desert and describing Neophaeococcomyces mojavensis, and introducing the new genera and species Taxawa tesnikishii.</title>
        <authorList>
            <person name="Kurbessoian T."/>
            <person name="Stajich J.E."/>
        </authorList>
    </citation>
    <scope>NUCLEOTIDE SEQUENCE</scope>
    <source>
        <strain evidence="2">TK_41</strain>
    </source>
</reference>
<protein>
    <recommendedName>
        <fullName evidence="1">T6SS Phospholipase effector Tle1-like catalytic domain-containing protein</fullName>
    </recommendedName>
</protein>